<dbReference type="InterPro" id="IPR002347">
    <property type="entry name" value="SDR_fam"/>
</dbReference>
<proteinExistence type="inferred from homology"/>
<dbReference type="PANTHER" id="PTHR42879">
    <property type="entry name" value="3-OXOACYL-(ACYL-CARRIER-PROTEIN) REDUCTASE"/>
    <property type="match status" value="1"/>
</dbReference>
<dbReference type="PRINTS" id="PR00080">
    <property type="entry name" value="SDRFAMILY"/>
</dbReference>
<protein>
    <recommendedName>
        <fullName evidence="4">Short-chain dehydrogenase</fullName>
    </recommendedName>
</protein>
<dbReference type="GO" id="GO:0032787">
    <property type="term" value="P:monocarboxylic acid metabolic process"/>
    <property type="evidence" value="ECO:0007669"/>
    <property type="project" value="UniProtKB-ARBA"/>
</dbReference>
<dbReference type="InterPro" id="IPR050259">
    <property type="entry name" value="SDR"/>
</dbReference>
<organism evidence="2 3">
    <name type="scientific">Candidatus Yanofskybacteria bacterium RIFCSPHIGHO2_01_FULL_39_8b</name>
    <dbReference type="NCBI Taxonomy" id="1802659"/>
    <lineage>
        <taxon>Bacteria</taxon>
        <taxon>Candidatus Yanofskyibacteriota</taxon>
    </lineage>
</organism>
<dbReference type="EMBL" id="MGIZ01000020">
    <property type="protein sequence ID" value="OGM99391.1"/>
    <property type="molecule type" value="Genomic_DNA"/>
</dbReference>
<name>A0A1F8EEY1_9BACT</name>
<dbReference type="CDD" id="cd05233">
    <property type="entry name" value="SDR_c"/>
    <property type="match status" value="1"/>
</dbReference>
<comment type="caution">
    <text evidence="2">The sequence shown here is derived from an EMBL/GenBank/DDBJ whole genome shotgun (WGS) entry which is preliminary data.</text>
</comment>
<dbReference type="PROSITE" id="PS00061">
    <property type="entry name" value="ADH_SHORT"/>
    <property type="match status" value="1"/>
</dbReference>
<dbReference type="PRINTS" id="PR00081">
    <property type="entry name" value="GDHRDH"/>
</dbReference>
<comment type="similarity">
    <text evidence="1">Belongs to the short-chain dehydrogenases/reductases (SDR) family.</text>
</comment>
<evidence type="ECO:0008006" key="4">
    <source>
        <dbReference type="Google" id="ProtNLM"/>
    </source>
</evidence>
<dbReference type="Proteomes" id="UP000177594">
    <property type="component" value="Unassembled WGS sequence"/>
</dbReference>
<evidence type="ECO:0000313" key="3">
    <source>
        <dbReference type="Proteomes" id="UP000177594"/>
    </source>
</evidence>
<accession>A0A1F8EEY1</accession>
<dbReference type="SUPFAM" id="SSF51735">
    <property type="entry name" value="NAD(P)-binding Rossmann-fold domains"/>
    <property type="match status" value="1"/>
</dbReference>
<evidence type="ECO:0000256" key="1">
    <source>
        <dbReference type="ARBA" id="ARBA00006484"/>
    </source>
</evidence>
<dbReference type="AlphaFoldDB" id="A0A1F8EEY1"/>
<dbReference type="Pfam" id="PF13561">
    <property type="entry name" value="adh_short_C2"/>
    <property type="match status" value="1"/>
</dbReference>
<dbReference type="FunFam" id="3.40.50.720:FF:000084">
    <property type="entry name" value="Short-chain dehydrogenase reductase"/>
    <property type="match status" value="1"/>
</dbReference>
<evidence type="ECO:0000313" key="2">
    <source>
        <dbReference type="EMBL" id="OGM99391.1"/>
    </source>
</evidence>
<dbReference type="PANTHER" id="PTHR42879:SF6">
    <property type="entry name" value="NADPH-DEPENDENT REDUCTASE BACG"/>
    <property type="match status" value="1"/>
</dbReference>
<reference evidence="2 3" key="1">
    <citation type="journal article" date="2016" name="Nat. Commun.">
        <title>Thousands of microbial genomes shed light on interconnected biogeochemical processes in an aquifer system.</title>
        <authorList>
            <person name="Anantharaman K."/>
            <person name="Brown C.T."/>
            <person name="Hug L.A."/>
            <person name="Sharon I."/>
            <person name="Castelle C.J."/>
            <person name="Probst A.J."/>
            <person name="Thomas B.C."/>
            <person name="Singh A."/>
            <person name="Wilkins M.J."/>
            <person name="Karaoz U."/>
            <person name="Brodie E.L."/>
            <person name="Williams K.H."/>
            <person name="Hubbard S.S."/>
            <person name="Banfield J.F."/>
        </authorList>
    </citation>
    <scope>NUCLEOTIDE SEQUENCE [LARGE SCALE GENOMIC DNA]</scope>
</reference>
<gene>
    <name evidence="2" type="ORF">A2817_03305</name>
</gene>
<dbReference type="InterPro" id="IPR020904">
    <property type="entry name" value="Sc_DH/Rdtase_CS"/>
</dbReference>
<sequence>MDLGLGGKTALITGSSRGIGRAIALCLAREGANVIICGRKYDKLLALEEKIISEHNVIVGSYKVDATIPESIEEMFINVKRDIGHIDILVNNIGDIEKFGNFFDLDDNDWINAYNLTFMSMVRFSKKTMPWLKKSSQASIINICSLVAHQPGRYNHHYVAAKAAMLAVSKQMANDLGPMGIRVNVICPSTLKDGGWARNVKDRANRDNISYTEAERVIENEAKAKSPLDKIGTADHVAALVAVLASDISGFSTGHCYNVDGGITRSIL</sequence>
<dbReference type="Gene3D" id="3.40.50.720">
    <property type="entry name" value="NAD(P)-binding Rossmann-like Domain"/>
    <property type="match status" value="1"/>
</dbReference>
<dbReference type="InterPro" id="IPR036291">
    <property type="entry name" value="NAD(P)-bd_dom_sf"/>
</dbReference>